<dbReference type="RefSeq" id="WP_078706924.1">
    <property type="nucleotide sequence ID" value="NZ_FUXL01000002.1"/>
</dbReference>
<dbReference type="AlphaFoldDB" id="A0A1T4MR44"/>
<feature type="signal peptide" evidence="2">
    <location>
        <begin position="1"/>
        <end position="22"/>
    </location>
</feature>
<dbReference type="InterPro" id="IPR005064">
    <property type="entry name" value="BUG"/>
</dbReference>
<protein>
    <submittedName>
        <fullName evidence="3">Putative tricarboxylic transport membrane protein</fullName>
    </submittedName>
</protein>
<feature type="chain" id="PRO_5013227675" evidence="2">
    <location>
        <begin position="23"/>
        <end position="325"/>
    </location>
</feature>
<evidence type="ECO:0000313" key="3">
    <source>
        <dbReference type="EMBL" id="SJZ69264.1"/>
    </source>
</evidence>
<proteinExistence type="inferred from homology"/>
<dbReference type="CDD" id="cd07012">
    <property type="entry name" value="PBP2_Bug_TTT"/>
    <property type="match status" value="1"/>
</dbReference>
<organism evidence="3 4">
    <name type="scientific">Consotaella salsifontis</name>
    <dbReference type="NCBI Taxonomy" id="1365950"/>
    <lineage>
        <taxon>Bacteria</taxon>
        <taxon>Pseudomonadati</taxon>
        <taxon>Pseudomonadota</taxon>
        <taxon>Alphaproteobacteria</taxon>
        <taxon>Hyphomicrobiales</taxon>
        <taxon>Aurantimonadaceae</taxon>
        <taxon>Consotaella</taxon>
    </lineage>
</organism>
<dbReference type="STRING" id="1365950.SAMN05428963_102239"/>
<dbReference type="Pfam" id="PF03401">
    <property type="entry name" value="TctC"/>
    <property type="match status" value="1"/>
</dbReference>
<sequence>MLKVAKYLLPALVAGFAFSASAADYPSRPMEFIAPAGAGGGWDTTIRAVAKVLSDTGLVKVPMPVTNKPGGGGGVNLAYMTQKAKSDTIVSVYSPPLLLINLSGTTPLSYKNTTPLARLISDYEAFAVKADSPYKDLNDVIEALKKDPGSVSIGGTSAAGSMDHLAFVQVAKAAGVNDIKKLNYISYQDGSSLAQLLGGHLDILSTGITELLGQLKSGDIRVLCYTAPKPVAGREGIPTCREAGVPVDFLNWRGLFGTEKMPEAAVKYWRDTLGKMVQTKEWADARAQYGWDDSYLDGPEFEKFLEQSNEEYKGMLSELGMLAAQ</sequence>
<evidence type="ECO:0000256" key="1">
    <source>
        <dbReference type="ARBA" id="ARBA00006987"/>
    </source>
</evidence>
<dbReference type="PANTHER" id="PTHR42928:SF3">
    <property type="entry name" value="UPF0065 PROTEIN YFLP"/>
    <property type="match status" value="1"/>
</dbReference>
<dbReference type="Gene3D" id="3.40.190.10">
    <property type="entry name" value="Periplasmic binding protein-like II"/>
    <property type="match status" value="1"/>
</dbReference>
<dbReference type="Proteomes" id="UP000190135">
    <property type="component" value="Unassembled WGS sequence"/>
</dbReference>
<reference evidence="3 4" key="1">
    <citation type="submission" date="2017-02" db="EMBL/GenBank/DDBJ databases">
        <authorList>
            <person name="Peterson S.W."/>
        </authorList>
    </citation>
    <scope>NUCLEOTIDE SEQUENCE [LARGE SCALE GENOMIC DNA]</scope>
    <source>
        <strain evidence="3 4">USBA 369</strain>
    </source>
</reference>
<keyword evidence="2" id="KW-0732">Signal</keyword>
<dbReference type="PANTHER" id="PTHR42928">
    <property type="entry name" value="TRICARBOXYLATE-BINDING PROTEIN"/>
    <property type="match status" value="1"/>
</dbReference>
<accession>A0A1T4MR44</accession>
<dbReference type="SUPFAM" id="SSF53850">
    <property type="entry name" value="Periplasmic binding protein-like II"/>
    <property type="match status" value="1"/>
</dbReference>
<gene>
    <name evidence="3" type="ORF">SAMN05428963_102239</name>
</gene>
<evidence type="ECO:0000313" key="4">
    <source>
        <dbReference type="Proteomes" id="UP000190135"/>
    </source>
</evidence>
<comment type="similarity">
    <text evidence="1">Belongs to the UPF0065 (bug) family.</text>
</comment>
<dbReference type="Gene3D" id="3.40.190.150">
    <property type="entry name" value="Bordetella uptake gene, domain 1"/>
    <property type="match status" value="1"/>
</dbReference>
<dbReference type="OrthoDB" id="9780943at2"/>
<keyword evidence="4" id="KW-1185">Reference proteome</keyword>
<dbReference type="InterPro" id="IPR042100">
    <property type="entry name" value="Bug_dom1"/>
</dbReference>
<evidence type="ECO:0000256" key="2">
    <source>
        <dbReference type="SAM" id="SignalP"/>
    </source>
</evidence>
<name>A0A1T4MR44_9HYPH</name>
<dbReference type="PIRSF" id="PIRSF017082">
    <property type="entry name" value="YflP"/>
    <property type="match status" value="1"/>
</dbReference>
<dbReference type="EMBL" id="FUXL01000002">
    <property type="protein sequence ID" value="SJZ69264.1"/>
    <property type="molecule type" value="Genomic_DNA"/>
</dbReference>